<evidence type="ECO:0000313" key="2">
    <source>
        <dbReference type="Proteomes" id="UP000019265"/>
    </source>
</evidence>
<organism evidence="1 2">
    <name type="scientific">Spiroplasma sabaudiense Ar-1343</name>
    <dbReference type="NCBI Taxonomy" id="1276257"/>
    <lineage>
        <taxon>Bacteria</taxon>
        <taxon>Bacillati</taxon>
        <taxon>Mycoplasmatota</taxon>
        <taxon>Mollicutes</taxon>
        <taxon>Entomoplasmatales</taxon>
        <taxon>Spiroplasmataceae</taxon>
        <taxon>Spiroplasma</taxon>
    </lineage>
</organism>
<dbReference type="HOGENOM" id="CLU_799030_0_0_14"/>
<keyword evidence="2" id="KW-1185">Reference proteome</keyword>
<dbReference type="RefSeq" id="WP_025251031.1">
    <property type="nucleotide sequence ID" value="NZ_CP006934.1"/>
</dbReference>
<sequence length="347" mass="41044">MDKKIKFIKSGLIFSEEFIKKWLNEDGYTYVNFKTNKKYRIDLENKPLVELLFEEDDSFDGDEVKHQFYKISQEARFIIDEKIINKKQPELSGSDLLFLRYFFFLISVLNGDYRFKVKQVKEVFCVLDILENELNFDLKHNLLQILNYVLFELYDSLFTSQLFADLSKFIDRYEENSNLGDEKIILISEEDFENQEFGYIELYFHQLVNNNFMKIFKISDFEEESFLLNNQMTGNFVDDKSKISLLSLMVVDPSLAIGFINLGPGKGEFRPLFDYIQNNRINTDKIPSILHPNHRVILSEEDSNENNRFIFKPLLLRKEQIQLINFAINIKGIKIAIGDLTRQTNKK</sequence>
<proteinExistence type="predicted"/>
<reference evidence="1 2" key="1">
    <citation type="journal article" date="2014" name="Genome Biol. Evol.">
        <title>Molecular evolution of the substrate utilization strategies and putative virulence factors in mosquito-associated Spiroplasma species.</title>
        <authorList>
            <person name="Chang T.H."/>
            <person name="Lo W.S."/>
            <person name="Ku C."/>
            <person name="Chen L.L."/>
            <person name="Kuo C.H."/>
        </authorList>
    </citation>
    <scope>NUCLEOTIDE SEQUENCE [LARGE SCALE GENOMIC DNA]</scope>
    <source>
        <strain evidence="1">Ar-1343</strain>
    </source>
</reference>
<gene>
    <name evidence="1" type="ORF">SSABA_v1c04830</name>
</gene>
<dbReference type="OrthoDB" id="388106at2"/>
<name>W6AAL1_9MOLU</name>
<dbReference type="KEGG" id="ssab:SSABA_v1c04830"/>
<dbReference type="EMBL" id="CP006934">
    <property type="protein sequence ID" value="AHI53890.1"/>
    <property type="molecule type" value="Genomic_DNA"/>
</dbReference>
<evidence type="ECO:0000313" key="1">
    <source>
        <dbReference type="EMBL" id="AHI53890.1"/>
    </source>
</evidence>
<dbReference type="Proteomes" id="UP000019265">
    <property type="component" value="Chromosome"/>
</dbReference>
<protein>
    <submittedName>
        <fullName evidence="1">Uncharacterized protein</fullName>
    </submittedName>
</protein>
<dbReference type="PATRIC" id="fig|1276257.3.peg.493"/>
<dbReference type="AlphaFoldDB" id="W6AAL1"/>
<accession>W6AAL1</accession>
<dbReference type="STRING" id="1276257.SSABA_v1c04830"/>